<gene>
    <name evidence="1" type="ORF">ID616_11935</name>
</gene>
<dbReference type="EMBL" id="CP061723">
    <property type="protein sequence ID" value="QOD00350.1"/>
    <property type="molecule type" value="Genomic_DNA"/>
</dbReference>
<dbReference type="Proteomes" id="UP000516786">
    <property type="component" value="Chromosome"/>
</dbReference>
<evidence type="ECO:0000313" key="2">
    <source>
        <dbReference type="Proteomes" id="UP000516786"/>
    </source>
</evidence>
<dbReference type="AlphaFoldDB" id="A0ABD7BJE4"/>
<evidence type="ECO:0000313" key="1">
    <source>
        <dbReference type="EMBL" id="QOD00350.1"/>
    </source>
</evidence>
<reference evidence="1 2" key="1">
    <citation type="submission" date="2020-09" db="EMBL/GenBank/DDBJ databases">
        <title>Co-existence of a novel multidrug-resistance efflux pump with carbapenem resistance gene blaVIM-2 in one megaplasmid in Pseudomonas putida.</title>
        <authorList>
            <person name="Peng K."/>
            <person name="Li R."/>
        </authorList>
    </citation>
    <scope>NUCLEOTIDE SEQUENCE [LARGE SCALE GENOMIC DNA]</scope>
    <source>
        <strain evidence="1 2">ZXPA-20</strain>
    </source>
</reference>
<dbReference type="NCBIfam" id="NF041886">
    <property type="entry name" value="Rmf_CrpP_fam"/>
    <property type="match status" value="1"/>
</dbReference>
<protein>
    <submittedName>
        <fullName evidence="1">Uncharacterized protein</fullName>
    </submittedName>
</protein>
<sequence>MTIDKAEIIKALTGKDQPYKSPFAEGLEAASSGTPWTQCPYTGANQDYERGEWLRGHSAHGRFA</sequence>
<organism evidence="1 2">
    <name type="scientific">Pseudomonas putida</name>
    <name type="common">Arthrobacter siderocapsulatus</name>
    <dbReference type="NCBI Taxonomy" id="303"/>
    <lineage>
        <taxon>Bacteria</taxon>
        <taxon>Pseudomonadati</taxon>
        <taxon>Pseudomonadota</taxon>
        <taxon>Gammaproteobacteria</taxon>
        <taxon>Pseudomonadales</taxon>
        <taxon>Pseudomonadaceae</taxon>
        <taxon>Pseudomonas</taxon>
    </lineage>
</organism>
<dbReference type="RefSeq" id="WP_131812227.1">
    <property type="nucleotide sequence ID" value="NZ_CP061723.1"/>
</dbReference>
<name>A0ABD7BJE4_PSEPU</name>
<proteinExistence type="predicted"/>
<accession>A0ABD7BJE4</accession>